<keyword evidence="2" id="KW-1185">Reference proteome</keyword>
<name>A0A916JIT3_9BACT</name>
<dbReference type="Proteomes" id="UP000680038">
    <property type="component" value="Unassembled WGS sequence"/>
</dbReference>
<evidence type="ECO:0000313" key="2">
    <source>
        <dbReference type="Proteomes" id="UP000680038"/>
    </source>
</evidence>
<proteinExistence type="predicted"/>
<evidence type="ECO:0000313" key="1">
    <source>
        <dbReference type="EMBL" id="CAG5017098.1"/>
    </source>
</evidence>
<organism evidence="1 2">
    <name type="scientific">Dyadobacter helix</name>
    <dbReference type="NCBI Taxonomy" id="2822344"/>
    <lineage>
        <taxon>Bacteria</taxon>
        <taxon>Pseudomonadati</taxon>
        <taxon>Bacteroidota</taxon>
        <taxon>Cytophagia</taxon>
        <taxon>Cytophagales</taxon>
        <taxon>Spirosomataceae</taxon>
        <taxon>Dyadobacter</taxon>
    </lineage>
</organism>
<sequence length="44" mass="5074">MHFILINKRQAQYQNNRAGSEILPALLFTLSYETKAIVYIVAFS</sequence>
<dbReference type="EMBL" id="CAJRAF010000004">
    <property type="protein sequence ID" value="CAG5017098.1"/>
    <property type="molecule type" value="Genomic_DNA"/>
</dbReference>
<reference evidence="1" key="1">
    <citation type="submission" date="2021-04" db="EMBL/GenBank/DDBJ databases">
        <authorList>
            <person name="Rodrigo-Torres L."/>
            <person name="Arahal R. D."/>
            <person name="Lucena T."/>
        </authorList>
    </citation>
    <scope>NUCLEOTIDE SEQUENCE</scope>
    <source>
        <strain evidence="1">CECT 9275</strain>
    </source>
</reference>
<accession>A0A916JIT3</accession>
<dbReference type="AlphaFoldDB" id="A0A916JIT3"/>
<comment type="caution">
    <text evidence="1">The sequence shown here is derived from an EMBL/GenBank/DDBJ whole genome shotgun (WGS) entry which is preliminary data.</text>
</comment>
<gene>
    <name evidence="1" type="ORF">DYBT9275_05700</name>
</gene>
<protein>
    <submittedName>
        <fullName evidence="1">Uncharacterized protein</fullName>
    </submittedName>
</protein>